<organism evidence="2 3">
    <name type="scientific">Bradyrhizobium cytisi</name>
    <dbReference type="NCBI Taxonomy" id="515489"/>
    <lineage>
        <taxon>Bacteria</taxon>
        <taxon>Pseudomonadati</taxon>
        <taxon>Pseudomonadota</taxon>
        <taxon>Alphaproteobacteria</taxon>
        <taxon>Hyphomicrobiales</taxon>
        <taxon>Nitrobacteraceae</taxon>
        <taxon>Bradyrhizobium</taxon>
    </lineage>
</organism>
<dbReference type="AlphaFoldDB" id="A0A5S4W3V6"/>
<feature type="compositionally biased region" description="Polar residues" evidence="1">
    <location>
        <begin position="29"/>
        <end position="41"/>
    </location>
</feature>
<dbReference type="OrthoDB" id="8256480at2"/>
<name>A0A5S4W3V6_9BRAD</name>
<protein>
    <submittedName>
        <fullName evidence="2">Uncharacterized protein</fullName>
    </submittedName>
</protein>
<evidence type="ECO:0000313" key="2">
    <source>
        <dbReference type="EMBL" id="TYL76281.1"/>
    </source>
</evidence>
<evidence type="ECO:0000313" key="3">
    <source>
        <dbReference type="Proteomes" id="UP000324853"/>
    </source>
</evidence>
<evidence type="ECO:0000256" key="1">
    <source>
        <dbReference type="SAM" id="MobiDB-lite"/>
    </source>
</evidence>
<dbReference type="Proteomes" id="UP000324853">
    <property type="component" value="Unassembled WGS sequence"/>
</dbReference>
<gene>
    <name evidence="2" type="ORF">FXB38_31340</name>
</gene>
<dbReference type="EMBL" id="VSSR01000061">
    <property type="protein sequence ID" value="TYL76281.1"/>
    <property type="molecule type" value="Genomic_DNA"/>
</dbReference>
<reference evidence="2 3" key="1">
    <citation type="submission" date="2019-08" db="EMBL/GenBank/DDBJ databases">
        <title>Bradyrhizobium hipponensis sp. nov., a rhizobium isolated from a Lupinus angustifolius root nodule in Tunisia.</title>
        <authorList>
            <person name="Off K."/>
            <person name="Rejili M."/>
            <person name="Mars M."/>
            <person name="Brachmann A."/>
            <person name="Marin M."/>
        </authorList>
    </citation>
    <scope>NUCLEOTIDE SEQUENCE [LARGE SCALE GENOMIC DNA]</scope>
    <source>
        <strain evidence="2 3">CTAW11</strain>
    </source>
</reference>
<accession>A0A5S4W3V6</accession>
<proteinExistence type="predicted"/>
<sequence length="72" mass="7718">MGPGSAAHRRRDAALRPGHESGVCRADLSPSSLRAQRSNPESLRGKTLDCFAALAMTEYEATALLFPLAFES</sequence>
<feature type="region of interest" description="Disordered" evidence="1">
    <location>
        <begin position="1"/>
        <end position="41"/>
    </location>
</feature>
<comment type="caution">
    <text evidence="2">The sequence shown here is derived from an EMBL/GenBank/DDBJ whole genome shotgun (WGS) entry which is preliminary data.</text>
</comment>
<keyword evidence="3" id="KW-1185">Reference proteome</keyword>